<dbReference type="SUPFAM" id="SSF56796">
    <property type="entry name" value="Dehydroquinate synthase-like"/>
    <property type="match status" value="1"/>
</dbReference>
<accession>X1SVG0</accession>
<feature type="non-terminal residue" evidence="7">
    <location>
        <position position="265"/>
    </location>
</feature>
<dbReference type="Gene3D" id="3.40.50.1970">
    <property type="match status" value="1"/>
</dbReference>
<gene>
    <name evidence="7" type="ORF">S12H4_39035</name>
</gene>
<sequence length="265" mass="29347">RITAKFYNQRISEYKSDNRFKNRHRAWYWAEIHKNMITISQIWNTFLEAGLERGSSVVALGGGVVNDLAGFAAATYMRGIAWVALPTSLLAMVDASLGGKTGADLEQGKNLVGAFHSPRMVLVDPNLLETLPEKEFRGGLAEVVKHAVIDDEELFERCSQGWQEVQSDWPNLVSRAMAVKIKIIEKDPFEKHQRAVLNFGHTIGHALEKVTKFSLSHGEAVSIGMVAETRLAQLAHITVPGMSAKIENTLSELGLPTEIPDTLDR</sequence>
<feature type="non-terminal residue" evidence="7">
    <location>
        <position position="1"/>
    </location>
</feature>
<dbReference type="GO" id="GO:0046872">
    <property type="term" value="F:metal ion binding"/>
    <property type="evidence" value="ECO:0007669"/>
    <property type="project" value="UniProtKB-KW"/>
</dbReference>
<organism evidence="7">
    <name type="scientific">marine sediment metagenome</name>
    <dbReference type="NCBI Taxonomy" id="412755"/>
    <lineage>
        <taxon>unclassified sequences</taxon>
        <taxon>metagenomes</taxon>
        <taxon>ecological metagenomes</taxon>
    </lineage>
</organism>
<dbReference type="InterPro" id="IPR050071">
    <property type="entry name" value="Dehydroquinate_synthase"/>
</dbReference>
<evidence type="ECO:0000256" key="2">
    <source>
        <dbReference type="ARBA" id="ARBA00001941"/>
    </source>
</evidence>
<dbReference type="InterPro" id="IPR030960">
    <property type="entry name" value="DHQS/DOIS_N"/>
</dbReference>
<name>X1SVG0_9ZZZZ</name>
<dbReference type="Gene3D" id="1.20.1090.10">
    <property type="entry name" value="Dehydroquinate synthase-like - alpha domain"/>
    <property type="match status" value="1"/>
</dbReference>
<protein>
    <submittedName>
        <fullName evidence="7">Uncharacterized protein</fullName>
    </submittedName>
</protein>
<comment type="cofactor">
    <cofactor evidence="2">
        <name>Co(2+)</name>
        <dbReference type="ChEBI" id="CHEBI:48828"/>
    </cofactor>
</comment>
<comment type="caution">
    <text evidence="7">The sequence shown here is derived from an EMBL/GenBank/DDBJ whole genome shotgun (WGS) entry which is preliminary data.</text>
</comment>
<dbReference type="Pfam" id="PF24621">
    <property type="entry name" value="DHQS_C"/>
    <property type="match status" value="1"/>
</dbReference>
<dbReference type="AlphaFoldDB" id="X1SVG0"/>
<dbReference type="Pfam" id="PF01761">
    <property type="entry name" value="DHQ_synthase"/>
    <property type="match status" value="1"/>
</dbReference>
<keyword evidence="3" id="KW-0479">Metal-binding</keyword>
<dbReference type="InterPro" id="IPR056179">
    <property type="entry name" value="DHQS_C"/>
</dbReference>
<feature type="domain" description="3-dehydroquinate synthase N-terminal" evidence="5">
    <location>
        <begin position="30"/>
        <end position="137"/>
    </location>
</feature>
<evidence type="ECO:0000313" key="7">
    <source>
        <dbReference type="EMBL" id="GAI97027.1"/>
    </source>
</evidence>
<evidence type="ECO:0000259" key="6">
    <source>
        <dbReference type="Pfam" id="PF24621"/>
    </source>
</evidence>
<dbReference type="EMBL" id="BARW01023557">
    <property type="protein sequence ID" value="GAI97027.1"/>
    <property type="molecule type" value="Genomic_DNA"/>
</dbReference>
<dbReference type="PANTHER" id="PTHR43622:SF1">
    <property type="entry name" value="3-DEHYDROQUINATE SYNTHASE"/>
    <property type="match status" value="1"/>
</dbReference>
<dbReference type="CDD" id="cd08195">
    <property type="entry name" value="DHQS"/>
    <property type="match status" value="1"/>
</dbReference>
<keyword evidence="4" id="KW-0520">NAD</keyword>
<evidence type="ECO:0000256" key="3">
    <source>
        <dbReference type="ARBA" id="ARBA00022723"/>
    </source>
</evidence>
<evidence type="ECO:0000256" key="4">
    <source>
        <dbReference type="ARBA" id="ARBA00023027"/>
    </source>
</evidence>
<comment type="cofactor">
    <cofactor evidence="1">
        <name>NAD(+)</name>
        <dbReference type="ChEBI" id="CHEBI:57540"/>
    </cofactor>
</comment>
<feature type="domain" description="3-dehydroquinate synthase C-terminal" evidence="6">
    <location>
        <begin position="139"/>
        <end position="260"/>
    </location>
</feature>
<dbReference type="PANTHER" id="PTHR43622">
    <property type="entry name" value="3-DEHYDROQUINATE SYNTHASE"/>
    <property type="match status" value="1"/>
</dbReference>
<evidence type="ECO:0000259" key="5">
    <source>
        <dbReference type="Pfam" id="PF01761"/>
    </source>
</evidence>
<reference evidence="7" key="1">
    <citation type="journal article" date="2014" name="Front. Microbiol.">
        <title>High frequency of phylogenetically diverse reductive dehalogenase-homologous genes in deep subseafloor sedimentary metagenomes.</title>
        <authorList>
            <person name="Kawai M."/>
            <person name="Futagami T."/>
            <person name="Toyoda A."/>
            <person name="Takaki Y."/>
            <person name="Nishi S."/>
            <person name="Hori S."/>
            <person name="Arai W."/>
            <person name="Tsubouchi T."/>
            <person name="Morono Y."/>
            <person name="Uchiyama I."/>
            <person name="Ito T."/>
            <person name="Fujiyama A."/>
            <person name="Inagaki F."/>
            <person name="Takami H."/>
        </authorList>
    </citation>
    <scope>NUCLEOTIDE SEQUENCE</scope>
    <source>
        <strain evidence="7">Expedition CK06-06</strain>
    </source>
</reference>
<dbReference type="GO" id="GO:0003856">
    <property type="term" value="F:3-dehydroquinate synthase activity"/>
    <property type="evidence" value="ECO:0007669"/>
    <property type="project" value="TreeGrafter"/>
</dbReference>
<proteinExistence type="predicted"/>
<evidence type="ECO:0000256" key="1">
    <source>
        <dbReference type="ARBA" id="ARBA00001911"/>
    </source>
</evidence>